<evidence type="ECO:0000313" key="3">
    <source>
        <dbReference type="Proteomes" id="UP000822688"/>
    </source>
</evidence>
<accession>A0A8T0J158</accession>
<comment type="caution">
    <text evidence="2">The sequence shown here is derived from an EMBL/GenBank/DDBJ whole genome shotgun (WGS) entry which is preliminary data.</text>
</comment>
<proteinExistence type="predicted"/>
<dbReference type="EMBL" id="CM026422">
    <property type="protein sequence ID" value="KAG0588631.1"/>
    <property type="molecule type" value="Genomic_DNA"/>
</dbReference>
<evidence type="ECO:0000313" key="2">
    <source>
        <dbReference type="EMBL" id="KAG0588631.1"/>
    </source>
</evidence>
<feature type="region of interest" description="Disordered" evidence="1">
    <location>
        <begin position="100"/>
        <end position="125"/>
    </location>
</feature>
<feature type="compositionally biased region" description="Polar residues" evidence="1">
    <location>
        <begin position="100"/>
        <end position="113"/>
    </location>
</feature>
<name>A0A8T0J158_CERPU</name>
<gene>
    <name evidence="2" type="ORF">KC19_2G257600</name>
</gene>
<organism evidence="2 3">
    <name type="scientific">Ceratodon purpureus</name>
    <name type="common">Fire moss</name>
    <name type="synonym">Dicranum purpureum</name>
    <dbReference type="NCBI Taxonomy" id="3225"/>
    <lineage>
        <taxon>Eukaryota</taxon>
        <taxon>Viridiplantae</taxon>
        <taxon>Streptophyta</taxon>
        <taxon>Embryophyta</taxon>
        <taxon>Bryophyta</taxon>
        <taxon>Bryophytina</taxon>
        <taxon>Bryopsida</taxon>
        <taxon>Dicranidae</taxon>
        <taxon>Pseudoditrichales</taxon>
        <taxon>Ditrichaceae</taxon>
        <taxon>Ceratodon</taxon>
    </lineage>
</organism>
<evidence type="ECO:0000256" key="1">
    <source>
        <dbReference type="SAM" id="MobiDB-lite"/>
    </source>
</evidence>
<dbReference type="Proteomes" id="UP000822688">
    <property type="component" value="Chromosome 2"/>
</dbReference>
<keyword evidence="3" id="KW-1185">Reference proteome</keyword>
<protein>
    <submittedName>
        <fullName evidence="2">Uncharacterized protein</fullName>
    </submittedName>
</protein>
<sequence>MIFTSPFATCSQPWGSDPDYHRFKLLPSDPSRSKSLSRYLISQPITEQRGGHLQHVKDRVNLHARTVNIPDRHLQPCECSLSLRQKSLLTTLLDQAQNSVTNQAKRNHTNSCEQPFGIPRQKQAS</sequence>
<dbReference type="AlphaFoldDB" id="A0A8T0J158"/>
<reference evidence="2" key="1">
    <citation type="submission" date="2020-06" db="EMBL/GenBank/DDBJ databases">
        <title>WGS assembly of Ceratodon purpureus strain R40.</title>
        <authorList>
            <person name="Carey S.B."/>
            <person name="Jenkins J."/>
            <person name="Shu S."/>
            <person name="Lovell J.T."/>
            <person name="Sreedasyam A."/>
            <person name="Maumus F."/>
            <person name="Tiley G.P."/>
            <person name="Fernandez-Pozo N."/>
            <person name="Barry K."/>
            <person name="Chen C."/>
            <person name="Wang M."/>
            <person name="Lipzen A."/>
            <person name="Daum C."/>
            <person name="Saski C.A."/>
            <person name="Payton A.C."/>
            <person name="Mcbreen J.C."/>
            <person name="Conrad R.E."/>
            <person name="Kollar L.M."/>
            <person name="Olsson S."/>
            <person name="Huttunen S."/>
            <person name="Landis J.B."/>
            <person name="Wickett N.J."/>
            <person name="Johnson M.G."/>
            <person name="Rensing S.A."/>
            <person name="Grimwood J."/>
            <person name="Schmutz J."/>
            <person name="Mcdaniel S.F."/>
        </authorList>
    </citation>
    <scope>NUCLEOTIDE SEQUENCE</scope>
    <source>
        <strain evidence="2">R40</strain>
    </source>
</reference>